<dbReference type="PANTHER" id="PTHR47089:SF1">
    <property type="entry name" value="GUANOSINE ABC TRANSPORTER PERMEASE PROTEIN NUPP"/>
    <property type="match status" value="1"/>
</dbReference>
<proteinExistence type="predicted"/>
<accession>A0A225NRS7</accession>
<dbReference type="InterPro" id="IPR001851">
    <property type="entry name" value="ABC_transp_permease"/>
</dbReference>
<evidence type="ECO:0000256" key="4">
    <source>
        <dbReference type="ARBA" id="ARBA00022989"/>
    </source>
</evidence>
<keyword evidence="3 6" id="KW-0812">Transmembrane</keyword>
<evidence type="ECO:0008006" key="9">
    <source>
        <dbReference type="Google" id="ProtNLM"/>
    </source>
</evidence>
<dbReference type="GO" id="GO:0005886">
    <property type="term" value="C:plasma membrane"/>
    <property type="evidence" value="ECO:0007669"/>
    <property type="project" value="UniProtKB-SubCell"/>
</dbReference>
<dbReference type="EMBL" id="AQQR01000001">
    <property type="protein sequence ID" value="OWU77654.1"/>
    <property type="molecule type" value="Genomic_DNA"/>
</dbReference>
<comment type="caution">
    <text evidence="7">The sequence shown here is derived from an EMBL/GenBank/DDBJ whole genome shotgun (WGS) entry which is preliminary data.</text>
</comment>
<evidence type="ECO:0000256" key="6">
    <source>
        <dbReference type="SAM" id="Phobius"/>
    </source>
</evidence>
<feature type="transmembrane region" description="Helical" evidence="6">
    <location>
        <begin position="62"/>
        <end position="83"/>
    </location>
</feature>
<dbReference type="Pfam" id="PF02653">
    <property type="entry name" value="BPD_transp_2"/>
    <property type="match status" value="1"/>
</dbReference>
<evidence type="ECO:0000256" key="1">
    <source>
        <dbReference type="ARBA" id="ARBA00004651"/>
    </source>
</evidence>
<organism evidence="7 8">
    <name type="scientific">Marinibacterium profundimaris</name>
    <dbReference type="NCBI Taxonomy" id="1679460"/>
    <lineage>
        <taxon>Bacteria</taxon>
        <taxon>Pseudomonadati</taxon>
        <taxon>Pseudomonadota</taxon>
        <taxon>Alphaproteobacteria</taxon>
        <taxon>Rhodobacterales</taxon>
        <taxon>Paracoccaceae</taxon>
        <taxon>Marinibacterium</taxon>
    </lineage>
</organism>
<feature type="transmembrane region" description="Helical" evidence="6">
    <location>
        <begin position="323"/>
        <end position="341"/>
    </location>
</feature>
<keyword evidence="4 6" id="KW-1133">Transmembrane helix</keyword>
<feature type="transmembrane region" description="Helical" evidence="6">
    <location>
        <begin position="90"/>
        <end position="109"/>
    </location>
</feature>
<dbReference type="GO" id="GO:0022857">
    <property type="term" value="F:transmembrane transporter activity"/>
    <property type="evidence" value="ECO:0007669"/>
    <property type="project" value="InterPro"/>
</dbReference>
<feature type="transmembrane region" description="Helical" evidence="6">
    <location>
        <begin position="196"/>
        <end position="215"/>
    </location>
</feature>
<evidence type="ECO:0000313" key="7">
    <source>
        <dbReference type="EMBL" id="OWU77654.1"/>
    </source>
</evidence>
<dbReference type="Proteomes" id="UP000215377">
    <property type="component" value="Unassembled WGS sequence"/>
</dbReference>
<keyword evidence="2" id="KW-1003">Cell membrane</keyword>
<evidence type="ECO:0000256" key="5">
    <source>
        <dbReference type="ARBA" id="ARBA00023136"/>
    </source>
</evidence>
<feature type="transmembrane region" description="Helical" evidence="6">
    <location>
        <begin position="140"/>
        <end position="161"/>
    </location>
</feature>
<dbReference type="RefSeq" id="WP_088648290.1">
    <property type="nucleotide sequence ID" value="NZ_AQQR01000001.1"/>
</dbReference>
<dbReference type="CDD" id="cd06580">
    <property type="entry name" value="TM_PBP1_transp_TpRbsC_like"/>
    <property type="match status" value="1"/>
</dbReference>
<protein>
    <recommendedName>
        <fullName evidence="9">ABC transporter permease</fullName>
    </recommendedName>
</protein>
<feature type="transmembrane region" description="Helical" evidence="6">
    <location>
        <begin position="243"/>
        <end position="264"/>
    </location>
</feature>
<reference evidence="7 8" key="1">
    <citation type="submission" date="2013-04" db="EMBL/GenBank/DDBJ databases">
        <title>Oceanicola sp. 22II1-22F33 Genome Sequencing.</title>
        <authorList>
            <person name="Lai Q."/>
            <person name="Li G."/>
            <person name="Shao Z."/>
        </authorList>
    </citation>
    <scope>NUCLEOTIDE SEQUENCE [LARGE SCALE GENOMIC DNA]</scope>
    <source>
        <strain evidence="7 8">22II1-22F33</strain>
    </source>
</reference>
<evidence type="ECO:0000256" key="2">
    <source>
        <dbReference type="ARBA" id="ARBA00022475"/>
    </source>
</evidence>
<dbReference type="OrthoDB" id="45037at2"/>
<keyword evidence="8" id="KW-1185">Reference proteome</keyword>
<feature type="transmembrane region" description="Helical" evidence="6">
    <location>
        <begin position="115"/>
        <end position="133"/>
    </location>
</feature>
<gene>
    <name evidence="7" type="ORF">ATO3_02960</name>
</gene>
<feature type="transmembrane region" description="Helical" evidence="6">
    <location>
        <begin position="295"/>
        <end position="317"/>
    </location>
</feature>
<feature type="transmembrane region" description="Helical" evidence="6">
    <location>
        <begin position="20"/>
        <end position="42"/>
    </location>
</feature>
<evidence type="ECO:0000256" key="3">
    <source>
        <dbReference type="ARBA" id="ARBA00022692"/>
    </source>
</evidence>
<comment type="subcellular location">
    <subcellularLocation>
        <location evidence="1">Cell membrane</location>
        <topology evidence="1">Multi-pass membrane protein</topology>
    </subcellularLocation>
</comment>
<dbReference type="AlphaFoldDB" id="A0A225NRS7"/>
<name>A0A225NRS7_9RHOB</name>
<dbReference type="PANTHER" id="PTHR47089">
    <property type="entry name" value="ABC TRANSPORTER, PERMEASE PROTEIN"/>
    <property type="match status" value="1"/>
</dbReference>
<feature type="transmembrane region" description="Helical" evidence="6">
    <location>
        <begin position="270"/>
        <end position="288"/>
    </location>
</feature>
<keyword evidence="5 6" id="KW-0472">Membrane</keyword>
<evidence type="ECO:0000313" key="8">
    <source>
        <dbReference type="Proteomes" id="UP000215377"/>
    </source>
</evidence>
<sequence length="354" mass="36640">MLETVTLERRQGAGAVRAALTYAGALALGLALSLAVLVAAGVPTGALFNELVVQVFLSPAGLARTVTMATPMMLGALAAALCLRLKFWNIGIEGQLWLGAICATAVALYDIGGPLRLPLMMVAAMAGGALWILPSALLKMWLGVSEVIVTLLMSNIAFLLLQHLLFGPFRDPTFNFPTSPVFGEAEKLARFGWGDVNGGLVLALVAVALAALALGRLRYGYAARFVGDNPKAALALGFPAGRVLLLSILAGGAMAGLAGGVIVAGTEYRLTQAVGLNMTFNGIVIAALARNAPGWIPLVALFIAGLYVAGASLKVFYGVSEGIVLIAQGIILLVLVTAQFVTTYRVRLARGVVA</sequence>